<dbReference type="SUPFAM" id="SSF52151">
    <property type="entry name" value="FabD/lysophospholipase-like"/>
    <property type="match status" value="1"/>
</dbReference>
<dbReference type="InterPro" id="IPR020843">
    <property type="entry name" value="ER"/>
</dbReference>
<evidence type="ECO:0000256" key="7">
    <source>
        <dbReference type="SAM" id="MobiDB-lite"/>
    </source>
</evidence>
<dbReference type="Gene3D" id="3.30.70.3290">
    <property type="match status" value="1"/>
</dbReference>
<dbReference type="Pfam" id="PF02801">
    <property type="entry name" value="Ketoacyl-synt_C"/>
    <property type="match status" value="1"/>
</dbReference>
<keyword evidence="3" id="KW-0808">Transferase</keyword>
<dbReference type="Pfam" id="PF00550">
    <property type="entry name" value="PP-binding"/>
    <property type="match status" value="2"/>
</dbReference>
<dbReference type="InterPro" id="IPR032821">
    <property type="entry name" value="PKS_assoc"/>
</dbReference>
<name>A0ABV3FAN6_9NOCA</name>
<dbReference type="InterPro" id="IPR036291">
    <property type="entry name" value="NAD(P)-bd_dom_sf"/>
</dbReference>
<dbReference type="InterPro" id="IPR018201">
    <property type="entry name" value="Ketoacyl_synth_AS"/>
</dbReference>
<dbReference type="Gene3D" id="1.10.1200.10">
    <property type="entry name" value="ACP-like"/>
    <property type="match status" value="2"/>
</dbReference>
<dbReference type="Gene3D" id="3.90.180.10">
    <property type="entry name" value="Medium-chain alcohol dehydrogenases, catalytic domain"/>
    <property type="match status" value="1"/>
</dbReference>
<evidence type="ECO:0000259" key="10">
    <source>
        <dbReference type="PROSITE" id="PS52019"/>
    </source>
</evidence>
<dbReference type="Gene3D" id="3.40.50.11460">
    <property type="match status" value="1"/>
</dbReference>
<feature type="region of interest" description="N-terminal hotdog fold" evidence="6">
    <location>
        <begin position="1016"/>
        <end position="1144"/>
    </location>
</feature>
<dbReference type="InterPro" id="IPR042104">
    <property type="entry name" value="PKS_dehydratase_sf"/>
</dbReference>
<dbReference type="PROSITE" id="PS52004">
    <property type="entry name" value="KS3_2"/>
    <property type="match status" value="1"/>
</dbReference>
<dbReference type="Gene3D" id="3.40.366.10">
    <property type="entry name" value="Malonyl-Coenzyme A Acyl Carrier Protein, domain 2"/>
    <property type="match status" value="1"/>
</dbReference>
<dbReference type="Proteomes" id="UP001551658">
    <property type="component" value="Unassembled WGS sequence"/>
</dbReference>
<feature type="active site" description="Proton donor; for dehydratase activity" evidence="6">
    <location>
        <position position="1214"/>
    </location>
</feature>
<dbReference type="PROSITE" id="PS52019">
    <property type="entry name" value="PKS_MFAS_DH"/>
    <property type="match status" value="1"/>
</dbReference>
<dbReference type="SUPFAM" id="SSF53901">
    <property type="entry name" value="Thiolase-like"/>
    <property type="match status" value="1"/>
</dbReference>
<feature type="region of interest" description="C-terminal hotdog fold" evidence="6">
    <location>
        <begin position="1155"/>
        <end position="1302"/>
    </location>
</feature>
<dbReference type="SMART" id="SM00826">
    <property type="entry name" value="PKS_DH"/>
    <property type="match status" value="1"/>
</dbReference>
<evidence type="ECO:0000256" key="5">
    <source>
        <dbReference type="ARBA" id="ARBA00023315"/>
    </source>
</evidence>
<dbReference type="CDD" id="cd08956">
    <property type="entry name" value="KR_3_FAS_SDR_x"/>
    <property type="match status" value="1"/>
</dbReference>
<feature type="domain" description="PKS/mFAS DH" evidence="10">
    <location>
        <begin position="1016"/>
        <end position="1302"/>
    </location>
</feature>
<keyword evidence="4" id="KW-0511">Multifunctional enzyme</keyword>
<dbReference type="InterPro" id="IPR014043">
    <property type="entry name" value="Acyl_transferase_dom"/>
</dbReference>
<dbReference type="InterPro" id="IPR011032">
    <property type="entry name" value="GroES-like_sf"/>
</dbReference>
<dbReference type="SUPFAM" id="SSF47336">
    <property type="entry name" value="ACP-like"/>
    <property type="match status" value="2"/>
</dbReference>
<dbReference type="SMART" id="SM00829">
    <property type="entry name" value="PKS_ER"/>
    <property type="match status" value="1"/>
</dbReference>
<protein>
    <submittedName>
        <fullName evidence="11">SDR family NAD(P)-dependent oxidoreductase</fullName>
    </submittedName>
</protein>
<evidence type="ECO:0000259" key="8">
    <source>
        <dbReference type="PROSITE" id="PS50075"/>
    </source>
</evidence>
<feature type="domain" description="Carrier" evidence="8">
    <location>
        <begin position="28"/>
        <end position="103"/>
    </location>
</feature>
<dbReference type="PROSITE" id="PS50075">
    <property type="entry name" value="CARRIER"/>
    <property type="match status" value="2"/>
</dbReference>
<dbReference type="CDD" id="cd00833">
    <property type="entry name" value="PKS"/>
    <property type="match status" value="1"/>
</dbReference>
<evidence type="ECO:0000313" key="11">
    <source>
        <dbReference type="EMBL" id="MEV0364717.1"/>
    </source>
</evidence>
<comment type="caution">
    <text evidence="11">The sequence shown here is derived from an EMBL/GenBank/DDBJ whole genome shotgun (WGS) entry which is preliminary data.</text>
</comment>
<dbReference type="SMART" id="SM00827">
    <property type="entry name" value="PKS_AT"/>
    <property type="match status" value="1"/>
</dbReference>
<evidence type="ECO:0000259" key="9">
    <source>
        <dbReference type="PROSITE" id="PS52004"/>
    </source>
</evidence>
<dbReference type="Pfam" id="PF08240">
    <property type="entry name" value="ADH_N"/>
    <property type="match status" value="1"/>
</dbReference>
<dbReference type="InterPro" id="IPR049551">
    <property type="entry name" value="PKS_DH_C"/>
</dbReference>
<dbReference type="RefSeq" id="WP_357980110.1">
    <property type="nucleotide sequence ID" value="NZ_JBFAIH010000010.1"/>
</dbReference>
<dbReference type="CDD" id="cd05195">
    <property type="entry name" value="enoyl_red"/>
    <property type="match status" value="1"/>
</dbReference>
<keyword evidence="2" id="KW-0597">Phosphoprotein</keyword>
<dbReference type="InterPro" id="IPR020807">
    <property type="entry name" value="PKS_DH"/>
</dbReference>
<dbReference type="Gene3D" id="3.10.129.110">
    <property type="entry name" value="Polyketide synthase dehydratase"/>
    <property type="match status" value="1"/>
</dbReference>
<dbReference type="InterPro" id="IPR049552">
    <property type="entry name" value="PKS_DH_N"/>
</dbReference>
<dbReference type="InterPro" id="IPR020841">
    <property type="entry name" value="PKS_Beta-ketoAc_synthase_dom"/>
</dbReference>
<proteinExistence type="predicted"/>
<dbReference type="Pfam" id="PF22953">
    <property type="entry name" value="SpnB_Rossmann"/>
    <property type="match status" value="1"/>
</dbReference>
<dbReference type="SUPFAM" id="SSF55048">
    <property type="entry name" value="Probable ACP-binding domain of malonyl-CoA ACP transacylase"/>
    <property type="match status" value="1"/>
</dbReference>
<dbReference type="PANTHER" id="PTHR43775">
    <property type="entry name" value="FATTY ACID SYNTHASE"/>
    <property type="match status" value="1"/>
</dbReference>
<dbReference type="SUPFAM" id="SSF51735">
    <property type="entry name" value="NAD(P)-binding Rossmann-fold domains"/>
    <property type="match status" value="3"/>
</dbReference>
<evidence type="ECO:0000313" key="12">
    <source>
        <dbReference type="Proteomes" id="UP001551658"/>
    </source>
</evidence>
<reference evidence="11 12" key="1">
    <citation type="submission" date="2024-06" db="EMBL/GenBank/DDBJ databases">
        <title>The Natural Products Discovery Center: Release of the First 8490 Sequenced Strains for Exploring Actinobacteria Biosynthetic Diversity.</title>
        <authorList>
            <person name="Kalkreuter E."/>
            <person name="Kautsar S.A."/>
            <person name="Yang D."/>
            <person name="Bader C.D."/>
            <person name="Teijaro C.N."/>
            <person name="Fluegel L."/>
            <person name="Davis C.M."/>
            <person name="Simpson J.R."/>
            <person name="Lauterbach L."/>
            <person name="Steele A.D."/>
            <person name="Gui C."/>
            <person name="Meng S."/>
            <person name="Li G."/>
            <person name="Viehrig K."/>
            <person name="Ye F."/>
            <person name="Su P."/>
            <person name="Kiefer A.F."/>
            <person name="Nichols A."/>
            <person name="Cepeda A.J."/>
            <person name="Yan W."/>
            <person name="Fan B."/>
            <person name="Jiang Y."/>
            <person name="Adhikari A."/>
            <person name="Zheng C.-J."/>
            <person name="Schuster L."/>
            <person name="Cowan T.M."/>
            <person name="Smanski M.J."/>
            <person name="Chevrette M.G."/>
            <person name="De Carvalho L.P.S."/>
            <person name="Shen B."/>
        </authorList>
    </citation>
    <scope>NUCLEOTIDE SEQUENCE [LARGE SCALE GENOMIC DNA]</scope>
    <source>
        <strain evidence="11 12">NPDC050671</strain>
    </source>
</reference>
<dbReference type="Gene3D" id="3.40.47.10">
    <property type="match status" value="1"/>
</dbReference>
<keyword evidence="5" id="KW-0012">Acyltransferase</keyword>
<gene>
    <name evidence="11" type="ORF">AB0H72_18670</name>
</gene>
<evidence type="ECO:0000256" key="4">
    <source>
        <dbReference type="ARBA" id="ARBA00023268"/>
    </source>
</evidence>
<dbReference type="PROSITE" id="PS00012">
    <property type="entry name" value="PHOSPHOPANTETHEINE"/>
    <property type="match status" value="1"/>
</dbReference>
<dbReference type="InterPro" id="IPR006162">
    <property type="entry name" value="Ppantetheine_attach_site"/>
</dbReference>
<dbReference type="Pfam" id="PF00698">
    <property type="entry name" value="Acyl_transf_1"/>
    <property type="match status" value="1"/>
</dbReference>
<organism evidence="11 12">
    <name type="scientific">Nocardia fusca</name>
    <dbReference type="NCBI Taxonomy" id="941183"/>
    <lineage>
        <taxon>Bacteria</taxon>
        <taxon>Bacillati</taxon>
        <taxon>Actinomycetota</taxon>
        <taxon>Actinomycetes</taxon>
        <taxon>Mycobacteriales</taxon>
        <taxon>Nocardiaceae</taxon>
        <taxon>Nocardia</taxon>
    </lineage>
</organism>
<dbReference type="Pfam" id="PF16197">
    <property type="entry name" value="KAsynt_C_assoc"/>
    <property type="match status" value="1"/>
</dbReference>
<dbReference type="InterPro" id="IPR050091">
    <property type="entry name" value="PKS_NRPS_Biosynth_Enz"/>
</dbReference>
<dbReference type="InterPro" id="IPR001227">
    <property type="entry name" value="Ac_transferase_dom_sf"/>
</dbReference>
<dbReference type="Pfam" id="PF13602">
    <property type="entry name" value="ADH_zinc_N_2"/>
    <property type="match status" value="1"/>
</dbReference>
<dbReference type="Pfam" id="PF08659">
    <property type="entry name" value="KR"/>
    <property type="match status" value="1"/>
</dbReference>
<dbReference type="SMART" id="SM01294">
    <property type="entry name" value="PKS_PP_betabranch"/>
    <property type="match status" value="1"/>
</dbReference>
<dbReference type="PROSITE" id="PS00606">
    <property type="entry name" value="KS3_1"/>
    <property type="match status" value="1"/>
</dbReference>
<dbReference type="Gene3D" id="3.40.50.720">
    <property type="entry name" value="NAD(P)-binding Rossmann-like Domain"/>
    <property type="match status" value="1"/>
</dbReference>
<dbReference type="InterPro" id="IPR014031">
    <property type="entry name" value="Ketoacyl_synth_C"/>
</dbReference>
<accession>A0ABV3FAN6</accession>
<dbReference type="InterPro" id="IPR013968">
    <property type="entry name" value="PKS_KR"/>
</dbReference>
<feature type="domain" description="Ketosynthase family 3 (KS3)" evidence="9">
    <location>
        <begin position="123"/>
        <end position="547"/>
    </location>
</feature>
<dbReference type="SMART" id="SM00823">
    <property type="entry name" value="PKS_PP"/>
    <property type="match status" value="2"/>
</dbReference>
<dbReference type="InterPro" id="IPR016039">
    <property type="entry name" value="Thiolase-like"/>
</dbReference>
<evidence type="ECO:0000256" key="2">
    <source>
        <dbReference type="ARBA" id="ARBA00022553"/>
    </source>
</evidence>
<sequence>MNSDEESIIAPDRGPREDGGFGVADDERRLTELVREAAARAHGNLSADAIAIDRAFWDSGLGSIAGVQLANLLSDALDVPIEASVVFEYPTPRALAEYLRSVLAPATHPTRPTAAAPDRVTSDEPLAIVGMSCRLPGGVASADDLWRLIAEERSALSPFPGDRGWDLDSLFDPDPDHPGTSYVRHGGFLADADRFDAAFFGISPREALAMDPQQRLVLETTWEAIEHARIDPTGLRATQTGVYLGMTTHGYENLSHEPGQDGAYLGAADSFAVTSGRVAYALGFEGPALTVDTACSSSLVALHLAGQALRAGDCSLAVAGGVSVICTPKPFVQFSRQRGLAPDARCKAFAAAADGTAWGEGVAVLLVERLADARRNGHRVLAVVRGSAINQDGRSNGLTAPHGPAQRRVIRQALADAGLGPHDVDMVEAHGTGTQLGDPIEARALMATYGHERPPERPLWLGSVKSNLTHTLAAAGIAGVIKAVQAMRHGVLPSTLHVDRPAELDWSAGGVSLLTESRPWPRVERPRRAGVSSFGISGTNAHVILEEESTPDGTVRSAPSPSPEPGTIPWVVSGRSGPALRAQAARLADHLRCHPDLLMADIAYALATTRTAFAHRAVVLADDRDGYLGGLEAIAAGHELPGVVQGTATPDPQIAFMFTGQGAQRVGMGRELYDHSPVFADALDTACAHLDPMLDRPLLEIIFAEPGSADAELLDRTEFTQPALFACELALVRLLEVAGVRPGVLFGHSIGELVAAHVAGVLSLTDACTLVAARGRLMQEMPPGGAMLAVAASEHEAAESLAVHHLDLAIAAVNGPRSVVLSGEATAIADQAAYWESSGRRTRLLRVGHAFHSPRMDGMLERFRQVAESVTLAAPQIPIISGVTGAPLTTAQACSPEYWVRQARDTVRCHDALLRMDTDGVTGYLEIGPDGVLTALARDCLPEARQLGPILRPGRSEARTAATTLARAHVHGVPLHWETLFAALRPKKIDLPTYAFQRQRYWPAGRAGTRTGADDHPWLSAPVELAGTAGHVFDGRLSRRSDSWLDDHTIRGNPVLPGTALLELALHAGGHLGCDRLDELTLQEPLLLPDDADIRLQVEVGAPGLDGDRSLTIYARPETGVDAGEPEPWTRHATGVLRSDAEPPAGDVQWLPPDAVPLPVDDLYQQLAARGMVYGPAFRGLRAAWRSDADVYVEASLPEGVSVGGFGIHPALLDTLMHATLDTLVDATQSAVPSGLWLPFAWSGVTRCALRPGTLRARIRVDGPDASDSMKLSLNVTDDTGRPVLDASLMLRPVRVSEATLCPPPEVGAGVEYRLSAAQSTTEALFRLDWVPAPAPDASLRSAKRGIAVLGTDRIDVTAALTTSGHSVLAVPDWNALALAVGAGAPAPEVVLVPCAGPDGHGTSVIQEGHAETARVLDLLRSWLADERFADSRLAVVTREAVAVTAGDHVTDLAHAPIWGLVRVAQTENPDRILLLDVDRGAGLPVALSAALASGQTQSASRSDILYVPRLARANTGTAELEPPTGSPSWHLHLEEPGDLDRLTLVSRPLAPLPPGHVRIAVRAAGINFRDVLVALDIYPGVSSMGREAAGVVTEVGSNVTAFALGDRVMGVFDDAFATQADADHRCLVHIPTGWSFAQAAGFPIAFLTAYHALVDLAHLTAGESILIHSAAGGVGMAAVRLARHLGAEVFATASPGKWEALRRQGLDDRHIASSRTLDFEELVRQATDERGVDVVLNALSREFTDASLRLLPRGGRFLEMGKTDLRDPDTITGEHPGVIYRPFDLADLELDRVADLFRALQALIADGAIGPLPVRAWDIRQAGDALRYVSNARHTGKVVLTVPVPPDPERAVLITGGTGTLGAHIARHLVTRHGARHLVLAGRNAPTAESASELTAELAARGADVRIVSCDVSVREEVAALLASIPSLGSVVHAAGIVADGTLESLDTDRLDRVLRPKLDAAVHLHELTRDLDLAEFVLFSSAAGLFGNAGQANYAAANTFLDALAYHRRAAGLPACAVAWGLWASPSPISRGLDPIGHRRVTRGGMIPLSTADGVEIFDAARRSTAAMTIATRWDLPALRASRAEQPPILRDLISWRESRAGATTEPPRHDKGSWTDKLIGATEPERDRLVLELVLTQAADVLGYPAGHSIAADETFRDLGFDSLTTVELRNRLNRLTGLHLRTEALFDNPDPSALARRVSKELLRSPAADASRPAGR</sequence>
<feature type="active site" description="Proton acceptor; for dehydratase activity" evidence="6">
    <location>
        <position position="1048"/>
    </location>
</feature>
<dbReference type="InterPro" id="IPR055123">
    <property type="entry name" value="SpnB-like_Rossmann"/>
</dbReference>
<evidence type="ECO:0000256" key="6">
    <source>
        <dbReference type="PROSITE-ProRule" id="PRU01363"/>
    </source>
</evidence>
<evidence type="ECO:0000256" key="3">
    <source>
        <dbReference type="ARBA" id="ARBA00022679"/>
    </source>
</evidence>
<dbReference type="InterPro" id="IPR016036">
    <property type="entry name" value="Malonyl_transacylase_ACP-bd"/>
</dbReference>
<dbReference type="EMBL" id="JBFAIH010000010">
    <property type="protein sequence ID" value="MEV0364717.1"/>
    <property type="molecule type" value="Genomic_DNA"/>
</dbReference>
<feature type="region of interest" description="Disordered" evidence="7">
    <location>
        <begin position="549"/>
        <end position="568"/>
    </location>
</feature>
<dbReference type="InterPro" id="IPR013154">
    <property type="entry name" value="ADH-like_N"/>
</dbReference>
<dbReference type="InterPro" id="IPR057326">
    <property type="entry name" value="KR_dom"/>
</dbReference>
<dbReference type="PANTHER" id="PTHR43775:SF51">
    <property type="entry name" value="INACTIVE PHENOLPHTHIOCEROL SYNTHESIS POLYKETIDE SYNTHASE TYPE I PKS1-RELATED"/>
    <property type="match status" value="1"/>
</dbReference>
<keyword evidence="12" id="KW-1185">Reference proteome</keyword>
<dbReference type="SMART" id="SM00825">
    <property type="entry name" value="PKS_KS"/>
    <property type="match status" value="1"/>
</dbReference>
<dbReference type="Pfam" id="PF21089">
    <property type="entry name" value="PKS_DH_N"/>
    <property type="match status" value="1"/>
</dbReference>
<dbReference type="InterPro" id="IPR020806">
    <property type="entry name" value="PKS_PP-bd"/>
</dbReference>
<feature type="domain" description="Carrier" evidence="8">
    <location>
        <begin position="2131"/>
        <end position="2206"/>
    </location>
</feature>
<dbReference type="SMART" id="SM00822">
    <property type="entry name" value="PKS_KR"/>
    <property type="match status" value="1"/>
</dbReference>
<dbReference type="Pfam" id="PF14765">
    <property type="entry name" value="PS-DH"/>
    <property type="match status" value="1"/>
</dbReference>
<dbReference type="InterPro" id="IPR014030">
    <property type="entry name" value="Ketoacyl_synth_N"/>
</dbReference>
<keyword evidence="1" id="KW-0596">Phosphopantetheine</keyword>
<evidence type="ECO:0000256" key="1">
    <source>
        <dbReference type="ARBA" id="ARBA00022450"/>
    </source>
</evidence>
<dbReference type="SUPFAM" id="SSF50129">
    <property type="entry name" value="GroES-like"/>
    <property type="match status" value="1"/>
</dbReference>
<dbReference type="InterPro" id="IPR049900">
    <property type="entry name" value="PKS_mFAS_DH"/>
</dbReference>
<dbReference type="InterPro" id="IPR016035">
    <property type="entry name" value="Acyl_Trfase/lysoPLipase"/>
</dbReference>
<dbReference type="Pfam" id="PF00109">
    <property type="entry name" value="ketoacyl-synt"/>
    <property type="match status" value="1"/>
</dbReference>
<dbReference type="InterPro" id="IPR009081">
    <property type="entry name" value="PP-bd_ACP"/>
</dbReference>
<dbReference type="InterPro" id="IPR036736">
    <property type="entry name" value="ACP-like_sf"/>
</dbReference>
<feature type="region of interest" description="Disordered" evidence="7">
    <location>
        <begin position="1"/>
        <end position="21"/>
    </location>
</feature>